<keyword evidence="9" id="KW-1185">Reference proteome</keyword>
<comment type="similarity">
    <text evidence="2">Belongs to the methyl-accepting chemotaxis (MCP) protein family.</text>
</comment>
<dbReference type="SMART" id="SM00283">
    <property type="entry name" value="MA"/>
    <property type="match status" value="1"/>
</dbReference>
<reference evidence="8 9" key="1">
    <citation type="submission" date="2023-12" db="EMBL/GenBank/DDBJ databases">
        <title>Description of Novel Strain Fulvimarina sp. 2208YS6-2-32 isolated from Uroteuthis (Photololigo) edulis.</title>
        <authorList>
            <person name="Park J.-S."/>
        </authorList>
    </citation>
    <scope>NUCLEOTIDE SEQUENCE [LARGE SCALE GENOMIC DNA]</scope>
    <source>
        <strain evidence="8 9">2208YS6-2-32</strain>
    </source>
</reference>
<dbReference type="RefSeq" id="WP_322187723.1">
    <property type="nucleotide sequence ID" value="NZ_JAXLPB010000004.1"/>
</dbReference>
<feature type="region of interest" description="Disordered" evidence="5">
    <location>
        <begin position="486"/>
        <end position="521"/>
    </location>
</feature>
<dbReference type="PRINTS" id="PR00260">
    <property type="entry name" value="CHEMTRNSDUCR"/>
</dbReference>
<dbReference type="PROSITE" id="PS50885">
    <property type="entry name" value="HAMP"/>
    <property type="match status" value="1"/>
</dbReference>
<feature type="coiled-coil region" evidence="4">
    <location>
        <begin position="160"/>
        <end position="187"/>
    </location>
</feature>
<protein>
    <submittedName>
        <fullName evidence="8">Methyl-accepting chemotaxis protein</fullName>
    </submittedName>
</protein>
<proteinExistence type="inferred from homology"/>
<dbReference type="PROSITE" id="PS50111">
    <property type="entry name" value="CHEMOTAXIS_TRANSDUC_2"/>
    <property type="match status" value="1"/>
</dbReference>
<dbReference type="Gene3D" id="1.10.287.950">
    <property type="entry name" value="Methyl-accepting chemotaxis protein"/>
    <property type="match status" value="1"/>
</dbReference>
<evidence type="ECO:0000313" key="9">
    <source>
        <dbReference type="Proteomes" id="UP001294412"/>
    </source>
</evidence>
<evidence type="ECO:0000256" key="4">
    <source>
        <dbReference type="SAM" id="Coils"/>
    </source>
</evidence>
<dbReference type="InterPro" id="IPR004089">
    <property type="entry name" value="MCPsignal_dom"/>
</dbReference>
<evidence type="ECO:0000256" key="2">
    <source>
        <dbReference type="ARBA" id="ARBA00029447"/>
    </source>
</evidence>
<feature type="domain" description="Methyl-accepting transducer" evidence="6">
    <location>
        <begin position="240"/>
        <end position="469"/>
    </location>
</feature>
<evidence type="ECO:0000259" key="6">
    <source>
        <dbReference type="PROSITE" id="PS50111"/>
    </source>
</evidence>
<feature type="domain" description="HAMP" evidence="7">
    <location>
        <begin position="183"/>
        <end position="235"/>
    </location>
</feature>
<dbReference type="InterPro" id="IPR051310">
    <property type="entry name" value="MCP_chemotaxis"/>
</dbReference>
<dbReference type="CDD" id="cd01068">
    <property type="entry name" value="globin_sensor"/>
    <property type="match status" value="1"/>
</dbReference>
<feature type="compositionally biased region" description="Basic and acidic residues" evidence="5">
    <location>
        <begin position="511"/>
        <end position="521"/>
    </location>
</feature>
<dbReference type="InterPro" id="IPR004090">
    <property type="entry name" value="Chemotax_Me-accpt_rcpt"/>
</dbReference>
<dbReference type="SUPFAM" id="SSF46458">
    <property type="entry name" value="Globin-like"/>
    <property type="match status" value="1"/>
</dbReference>
<dbReference type="Proteomes" id="UP001294412">
    <property type="component" value="Unassembled WGS sequence"/>
</dbReference>
<dbReference type="SUPFAM" id="SSF58104">
    <property type="entry name" value="Methyl-accepting chemotaxis protein (MCP) signaling domain"/>
    <property type="match status" value="1"/>
</dbReference>
<accession>A0ABU5I536</accession>
<comment type="caution">
    <text evidence="8">The sequence shown here is derived from an EMBL/GenBank/DDBJ whole genome shotgun (WGS) entry which is preliminary data.</text>
</comment>
<evidence type="ECO:0000313" key="8">
    <source>
        <dbReference type="EMBL" id="MDY8110202.1"/>
    </source>
</evidence>
<evidence type="ECO:0000256" key="1">
    <source>
        <dbReference type="ARBA" id="ARBA00022500"/>
    </source>
</evidence>
<name>A0ABU5I536_9HYPH</name>
<keyword evidence="4" id="KW-0175">Coiled coil</keyword>
<keyword evidence="3" id="KW-0807">Transducer</keyword>
<evidence type="ECO:0000259" key="7">
    <source>
        <dbReference type="PROSITE" id="PS50885"/>
    </source>
</evidence>
<dbReference type="InterPro" id="IPR009050">
    <property type="entry name" value="Globin-like_sf"/>
</dbReference>
<gene>
    <name evidence="8" type="ORF">U0C82_13750</name>
</gene>
<dbReference type="Gene3D" id="1.10.490.10">
    <property type="entry name" value="Globins"/>
    <property type="match status" value="1"/>
</dbReference>
<dbReference type="InterPro" id="IPR003660">
    <property type="entry name" value="HAMP_dom"/>
</dbReference>
<dbReference type="InterPro" id="IPR012292">
    <property type="entry name" value="Globin/Proto"/>
</dbReference>
<evidence type="ECO:0000256" key="3">
    <source>
        <dbReference type="PROSITE-ProRule" id="PRU00284"/>
    </source>
</evidence>
<dbReference type="PANTHER" id="PTHR43531">
    <property type="entry name" value="PROTEIN ICFG"/>
    <property type="match status" value="1"/>
</dbReference>
<dbReference type="EMBL" id="JAXLPB010000004">
    <property type="protein sequence ID" value="MDY8110202.1"/>
    <property type="molecule type" value="Genomic_DNA"/>
</dbReference>
<dbReference type="InterPro" id="IPR039379">
    <property type="entry name" value="Protoglobin_sensor_dom"/>
</dbReference>
<evidence type="ECO:0000256" key="5">
    <source>
        <dbReference type="SAM" id="MobiDB-lite"/>
    </source>
</evidence>
<dbReference type="Pfam" id="PF00015">
    <property type="entry name" value="MCPsignal"/>
    <property type="match status" value="1"/>
</dbReference>
<organism evidence="8 9">
    <name type="scientific">Fulvimarina uroteuthidis</name>
    <dbReference type="NCBI Taxonomy" id="3098149"/>
    <lineage>
        <taxon>Bacteria</taxon>
        <taxon>Pseudomonadati</taxon>
        <taxon>Pseudomonadota</taxon>
        <taxon>Alphaproteobacteria</taxon>
        <taxon>Hyphomicrobiales</taxon>
        <taxon>Aurantimonadaceae</taxon>
        <taxon>Fulvimarina</taxon>
    </lineage>
</organism>
<dbReference type="Pfam" id="PF11563">
    <property type="entry name" value="Protoglobin"/>
    <property type="match status" value="1"/>
</dbReference>
<sequence>MSENTDLNTLKERLDFVGLDADALKLLGDMRTTLNSSIGESLDRFYDKARVNSHTRRFFSDEATIASAKQRQERHWEKIGRGAFDEDYVRGVSSVGKVHARLGLEPRWYIGGYALILDELIKQVVDKRWPSRFGRKRSKHLASEIGVITKAVLIDIDYAISVYLETLEAERKKVEAAKAEADREQSMALSAFAKAFRSIQDGDLRMRVDSNLPGNFRAMADDYNNAVAQLEAAIGEVATSIGSIRTGLNEINTAAGDLSQRTERQAASLEQTVAALSQVTVAVNGTAEGAGKAQTVACEARQKAEKGGEVVGQAVVAMGQIEASSEKINSIVSVIDEIAFQTNLLALNAGVEAARAGEAGKGFAVVAMEVRGLSQRSAEAAKEIKALIQTSSEQVKSGVELVTASGKWLEEIVTGVSAMTEVIGSIALSAREQAVSLREVSSAAEEMDKITQQNATMVEEATAASQTLAEETEQLASAMAKFRIGSQQNQNRAAAQPHRRNSAPIVQLRGTGHEDGARHGT</sequence>
<dbReference type="CDD" id="cd11386">
    <property type="entry name" value="MCP_signal"/>
    <property type="match status" value="1"/>
</dbReference>
<keyword evidence="1" id="KW-0145">Chemotaxis</keyword>
<dbReference type="InterPro" id="IPR044398">
    <property type="entry name" value="Globin-sensor_dom"/>
</dbReference>
<dbReference type="PANTHER" id="PTHR43531:SF11">
    <property type="entry name" value="METHYL-ACCEPTING CHEMOTAXIS PROTEIN 3"/>
    <property type="match status" value="1"/>
</dbReference>